<protein>
    <submittedName>
        <fullName evidence="1">Uncharacterized protein</fullName>
    </submittedName>
</protein>
<name>A0ABR1ZX40_9ROSI</name>
<dbReference type="Proteomes" id="UP001472677">
    <property type="component" value="Unassembled WGS sequence"/>
</dbReference>
<dbReference type="EMBL" id="JBBPBM010001301">
    <property type="protein sequence ID" value="KAK8485293.1"/>
    <property type="molecule type" value="Genomic_DNA"/>
</dbReference>
<reference evidence="1 2" key="1">
    <citation type="journal article" date="2024" name="G3 (Bethesda)">
        <title>Genome assembly of Hibiscus sabdariffa L. provides insights into metabolisms of medicinal natural products.</title>
        <authorList>
            <person name="Kim T."/>
        </authorList>
    </citation>
    <scope>NUCLEOTIDE SEQUENCE [LARGE SCALE GENOMIC DNA]</scope>
    <source>
        <strain evidence="1">TK-2024</strain>
        <tissue evidence="1">Old leaves</tissue>
    </source>
</reference>
<sequence length="68" mass="7946">MDRGRALGCFKDLGEEEFNELSCFALIFQWGLNVEGGRLQSFHWCLAPKEKGDGGERWRRRKKKTLRS</sequence>
<keyword evidence="2" id="KW-1185">Reference proteome</keyword>
<comment type="caution">
    <text evidence="1">The sequence shown here is derived from an EMBL/GenBank/DDBJ whole genome shotgun (WGS) entry which is preliminary data.</text>
</comment>
<accession>A0ABR1ZX40</accession>
<evidence type="ECO:0000313" key="1">
    <source>
        <dbReference type="EMBL" id="KAK8485293.1"/>
    </source>
</evidence>
<evidence type="ECO:0000313" key="2">
    <source>
        <dbReference type="Proteomes" id="UP001472677"/>
    </source>
</evidence>
<proteinExistence type="predicted"/>
<gene>
    <name evidence="1" type="ORF">V6N12_000939</name>
</gene>
<organism evidence="1 2">
    <name type="scientific">Hibiscus sabdariffa</name>
    <name type="common">roselle</name>
    <dbReference type="NCBI Taxonomy" id="183260"/>
    <lineage>
        <taxon>Eukaryota</taxon>
        <taxon>Viridiplantae</taxon>
        <taxon>Streptophyta</taxon>
        <taxon>Embryophyta</taxon>
        <taxon>Tracheophyta</taxon>
        <taxon>Spermatophyta</taxon>
        <taxon>Magnoliopsida</taxon>
        <taxon>eudicotyledons</taxon>
        <taxon>Gunneridae</taxon>
        <taxon>Pentapetalae</taxon>
        <taxon>rosids</taxon>
        <taxon>malvids</taxon>
        <taxon>Malvales</taxon>
        <taxon>Malvaceae</taxon>
        <taxon>Malvoideae</taxon>
        <taxon>Hibiscus</taxon>
    </lineage>
</organism>